<dbReference type="Proteomes" id="UP000450012">
    <property type="component" value="Unassembled WGS sequence"/>
</dbReference>
<gene>
    <name evidence="2" type="ORF">GTP45_06535</name>
</gene>
<keyword evidence="1" id="KW-0732">Signal</keyword>
<feature type="chain" id="PRO_5030988635" evidence="1">
    <location>
        <begin position="34"/>
        <end position="264"/>
    </location>
</feature>
<accession>A0A7X4GN14</accession>
<proteinExistence type="predicted"/>
<dbReference type="EMBL" id="WWCK01000002">
    <property type="protein sequence ID" value="MYM66493.1"/>
    <property type="molecule type" value="Genomic_DNA"/>
</dbReference>
<dbReference type="RefSeq" id="WP_161013065.1">
    <property type="nucleotide sequence ID" value="NZ_WWCK01000002.1"/>
</dbReference>
<feature type="signal peptide" evidence="1">
    <location>
        <begin position="1"/>
        <end position="33"/>
    </location>
</feature>
<organism evidence="2 3">
    <name type="scientific">Duganella rivi</name>
    <dbReference type="NCBI Taxonomy" id="2666083"/>
    <lineage>
        <taxon>Bacteria</taxon>
        <taxon>Pseudomonadati</taxon>
        <taxon>Pseudomonadota</taxon>
        <taxon>Betaproteobacteria</taxon>
        <taxon>Burkholderiales</taxon>
        <taxon>Oxalobacteraceae</taxon>
        <taxon>Telluria group</taxon>
        <taxon>Duganella</taxon>
    </lineage>
</organism>
<reference evidence="2 3" key="1">
    <citation type="submission" date="2019-12" db="EMBL/GenBank/DDBJ databases">
        <title>Novel species isolated from a subtropical stream in China.</title>
        <authorList>
            <person name="Lu H."/>
        </authorList>
    </citation>
    <scope>NUCLEOTIDE SEQUENCE [LARGE SCALE GENOMIC DNA]</scope>
    <source>
        <strain evidence="2 3">FT55W</strain>
    </source>
</reference>
<name>A0A7X4GN14_9BURK</name>
<protein>
    <submittedName>
        <fullName evidence="2">Uncharacterized protein</fullName>
    </submittedName>
</protein>
<dbReference type="AlphaFoldDB" id="A0A7X4GN14"/>
<comment type="caution">
    <text evidence="2">The sequence shown here is derived from an EMBL/GenBank/DDBJ whole genome shotgun (WGS) entry which is preliminary data.</text>
</comment>
<evidence type="ECO:0000313" key="2">
    <source>
        <dbReference type="EMBL" id="MYM66493.1"/>
    </source>
</evidence>
<evidence type="ECO:0000256" key="1">
    <source>
        <dbReference type="SAM" id="SignalP"/>
    </source>
</evidence>
<keyword evidence="3" id="KW-1185">Reference proteome</keyword>
<evidence type="ECO:0000313" key="3">
    <source>
        <dbReference type="Proteomes" id="UP000450012"/>
    </source>
</evidence>
<sequence>MTSTNLPVAWKAILNWRANAGVAAALLVLPLAAASATLVTPSGPAVPENLLRIVVHLDAPLSAPLDMQHVQLLDGAGVPIKDAFLDLPLAGRDGKSLTLLLHPGRIKTGVGPNVALGPALHAGQSVMLRIDDPQLGRGVEKRWQVLPPLRQPITPQQWTLAALKRGSREPMRVMLPAALDGDAAPLLALQGPDGRRVEGVARLAPGESEWRFAPARAWRAGKYVLRVHSQLEDPQGNRLCAAFEQAQQSAQQCDDEGRREFIID</sequence>